<proteinExistence type="predicted"/>
<reference evidence="1" key="1">
    <citation type="submission" date="2014-11" db="EMBL/GenBank/DDBJ databases">
        <authorList>
            <person name="Amaro Gonzalez C."/>
        </authorList>
    </citation>
    <scope>NUCLEOTIDE SEQUENCE</scope>
</reference>
<name>A0A0E9XII0_ANGAN</name>
<sequence>MANESEHCLSVQKKYILYQTRIGLRGYFILYTLKNMYKICPAPEQRHTISWFTISVFVSGILYIKTHPEVTEVKIFRAARQPCKRTV</sequence>
<evidence type="ECO:0000313" key="1">
    <source>
        <dbReference type="EMBL" id="JAI02470.1"/>
    </source>
</evidence>
<dbReference type="AlphaFoldDB" id="A0A0E9XII0"/>
<dbReference type="EMBL" id="GBXM01006108">
    <property type="protein sequence ID" value="JAI02470.1"/>
    <property type="molecule type" value="Transcribed_RNA"/>
</dbReference>
<accession>A0A0E9XII0</accession>
<protein>
    <submittedName>
        <fullName evidence="1">Uncharacterized protein</fullName>
    </submittedName>
</protein>
<organism evidence="1">
    <name type="scientific">Anguilla anguilla</name>
    <name type="common">European freshwater eel</name>
    <name type="synonym">Muraena anguilla</name>
    <dbReference type="NCBI Taxonomy" id="7936"/>
    <lineage>
        <taxon>Eukaryota</taxon>
        <taxon>Metazoa</taxon>
        <taxon>Chordata</taxon>
        <taxon>Craniata</taxon>
        <taxon>Vertebrata</taxon>
        <taxon>Euteleostomi</taxon>
        <taxon>Actinopterygii</taxon>
        <taxon>Neopterygii</taxon>
        <taxon>Teleostei</taxon>
        <taxon>Anguilliformes</taxon>
        <taxon>Anguillidae</taxon>
        <taxon>Anguilla</taxon>
    </lineage>
</organism>
<reference evidence="1" key="2">
    <citation type="journal article" date="2015" name="Fish Shellfish Immunol.">
        <title>Early steps in the European eel (Anguilla anguilla)-Vibrio vulnificus interaction in the gills: Role of the RtxA13 toxin.</title>
        <authorList>
            <person name="Callol A."/>
            <person name="Pajuelo D."/>
            <person name="Ebbesson L."/>
            <person name="Teles M."/>
            <person name="MacKenzie S."/>
            <person name="Amaro C."/>
        </authorList>
    </citation>
    <scope>NUCLEOTIDE SEQUENCE</scope>
</reference>